<evidence type="ECO:0000259" key="2">
    <source>
        <dbReference type="PROSITE" id="PS50118"/>
    </source>
</evidence>
<protein>
    <recommendedName>
        <fullName evidence="2">HMG box domain-containing protein</fullName>
    </recommendedName>
</protein>
<dbReference type="AlphaFoldDB" id="V6LC61"/>
<evidence type="ECO:0000313" key="4">
    <source>
        <dbReference type="EMBL" id="KAH0574796.1"/>
    </source>
</evidence>
<dbReference type="GO" id="GO:0003677">
    <property type="term" value="F:DNA binding"/>
    <property type="evidence" value="ECO:0007669"/>
    <property type="project" value="UniProtKB-UniRule"/>
</dbReference>
<dbReference type="Proteomes" id="UP000018208">
    <property type="component" value="Unassembled WGS sequence"/>
</dbReference>
<feature type="domain" description="HMG box" evidence="2">
    <location>
        <begin position="5"/>
        <end position="69"/>
    </location>
</feature>
<dbReference type="InterPro" id="IPR036910">
    <property type="entry name" value="HMG_box_dom_sf"/>
</dbReference>
<keyword evidence="5" id="KW-1185">Reference proteome</keyword>
<sequence length="159" mass="19412">MDQKPKKPFSAYFQWAEDRKKTLMNMEFKARQQKLGAEWKVMSEKERTIWKRKANEDSQIYERQLSAWYARHPEQKVDEEFNRQRHEFTRIFFMVCYAIRVIELGSDIKMDARQGEILLREWSKLSDGDKQEWYSFASICEQREEEKAEVLKIWNAMQI</sequence>
<organism evidence="3">
    <name type="scientific">Spironucleus salmonicida</name>
    <dbReference type="NCBI Taxonomy" id="348837"/>
    <lineage>
        <taxon>Eukaryota</taxon>
        <taxon>Metamonada</taxon>
        <taxon>Diplomonadida</taxon>
        <taxon>Hexamitidae</taxon>
        <taxon>Hexamitinae</taxon>
        <taxon>Spironucleus</taxon>
    </lineage>
</organism>
<name>V6LC61_9EUKA</name>
<dbReference type="EMBL" id="KI546166">
    <property type="protein sequence ID" value="EST42095.1"/>
    <property type="molecule type" value="Genomic_DNA"/>
</dbReference>
<proteinExistence type="predicted"/>
<evidence type="ECO:0000313" key="5">
    <source>
        <dbReference type="Proteomes" id="UP000018208"/>
    </source>
</evidence>
<evidence type="ECO:0000256" key="1">
    <source>
        <dbReference type="PROSITE-ProRule" id="PRU00267"/>
    </source>
</evidence>
<dbReference type="EMBL" id="AUWU02000003">
    <property type="protein sequence ID" value="KAH0574796.1"/>
    <property type="molecule type" value="Genomic_DNA"/>
</dbReference>
<feature type="DNA-binding region" description="HMG box" evidence="1">
    <location>
        <begin position="5"/>
        <end position="69"/>
    </location>
</feature>
<keyword evidence="1" id="KW-0539">Nucleus</keyword>
<accession>V6LC61</accession>
<dbReference type="SMART" id="SM00398">
    <property type="entry name" value="HMG"/>
    <property type="match status" value="1"/>
</dbReference>
<keyword evidence="1" id="KW-0238">DNA-binding</keyword>
<dbReference type="PROSITE" id="PS50118">
    <property type="entry name" value="HMG_BOX_2"/>
    <property type="match status" value="1"/>
</dbReference>
<reference evidence="4" key="2">
    <citation type="submission" date="2020-12" db="EMBL/GenBank/DDBJ databases">
        <title>New Spironucleus salmonicida genome in near-complete chromosomes.</title>
        <authorList>
            <person name="Xu F."/>
            <person name="Kurt Z."/>
            <person name="Jimenez-Gonzalez A."/>
            <person name="Astvaldsson A."/>
            <person name="Andersson J.O."/>
            <person name="Svard S.G."/>
        </authorList>
    </citation>
    <scope>NUCLEOTIDE SEQUENCE</scope>
    <source>
        <strain evidence="4">ATCC 50377</strain>
    </source>
</reference>
<dbReference type="GO" id="GO:0005634">
    <property type="term" value="C:nucleus"/>
    <property type="evidence" value="ECO:0007669"/>
    <property type="project" value="UniProtKB-UniRule"/>
</dbReference>
<dbReference type="SUPFAM" id="SSF47095">
    <property type="entry name" value="HMG-box"/>
    <property type="match status" value="1"/>
</dbReference>
<evidence type="ECO:0000313" key="3">
    <source>
        <dbReference type="EMBL" id="EST42095.1"/>
    </source>
</evidence>
<dbReference type="InterPro" id="IPR009071">
    <property type="entry name" value="HMG_box_dom"/>
</dbReference>
<dbReference type="Gene3D" id="1.10.30.10">
    <property type="entry name" value="High mobility group box domain"/>
    <property type="match status" value="1"/>
</dbReference>
<gene>
    <name evidence="3" type="ORF">SS50377_18404</name>
    <name evidence="4" type="ORF">SS50377_22411</name>
</gene>
<dbReference type="OrthoDB" id="1919336at2759"/>
<dbReference type="CDD" id="cd00084">
    <property type="entry name" value="HMG-box_SF"/>
    <property type="match status" value="1"/>
</dbReference>
<reference evidence="3 4" key="1">
    <citation type="journal article" date="2014" name="PLoS Genet.">
        <title>The Genome of Spironucleus salmonicida Highlights a Fish Pathogen Adapted to Fluctuating Environments.</title>
        <authorList>
            <person name="Xu F."/>
            <person name="Jerlstrom-Hultqvist J."/>
            <person name="Einarsson E."/>
            <person name="Astvaldsson A."/>
            <person name="Svard S.G."/>
            <person name="Andersson J.O."/>
        </authorList>
    </citation>
    <scope>NUCLEOTIDE SEQUENCE</scope>
    <source>
        <strain evidence="4">ATCC 50377</strain>
    </source>
</reference>
<dbReference type="Pfam" id="PF00505">
    <property type="entry name" value="HMG_box"/>
    <property type="match status" value="1"/>
</dbReference>
<dbReference type="VEuPathDB" id="GiardiaDB:SS50377_22411"/>